<keyword evidence="2" id="KW-1185">Reference proteome</keyword>
<protein>
    <recommendedName>
        <fullName evidence="3">Transcription initiation factor TFIIIB</fullName>
    </recommendedName>
</protein>
<proteinExistence type="predicted"/>
<reference evidence="1 2" key="1">
    <citation type="submission" date="2023-10" db="EMBL/GenBank/DDBJ databases">
        <title>Holzapfeliella saturejae sp. nov. isolated from Satureja montana flowers.</title>
        <authorList>
            <person name="Alcantara C."/>
            <person name="Zuniga M."/>
            <person name="Landete J.M."/>
            <person name="Monedero V."/>
        </authorList>
    </citation>
    <scope>NUCLEOTIDE SEQUENCE [LARGE SCALE GENOMIC DNA]</scope>
    <source>
        <strain evidence="1 2">He02</strain>
    </source>
</reference>
<evidence type="ECO:0000313" key="1">
    <source>
        <dbReference type="EMBL" id="MEJ6348824.1"/>
    </source>
</evidence>
<evidence type="ECO:0000313" key="2">
    <source>
        <dbReference type="Proteomes" id="UP001377804"/>
    </source>
</evidence>
<dbReference type="EMBL" id="JAWMWG010000004">
    <property type="protein sequence ID" value="MEJ6348824.1"/>
    <property type="molecule type" value="Genomic_DNA"/>
</dbReference>
<evidence type="ECO:0008006" key="3">
    <source>
        <dbReference type="Google" id="ProtNLM"/>
    </source>
</evidence>
<comment type="caution">
    <text evidence="1">The sequence shown here is derived from an EMBL/GenBank/DDBJ whole genome shotgun (WGS) entry which is preliminary data.</text>
</comment>
<dbReference type="RefSeq" id="WP_339970329.1">
    <property type="nucleotide sequence ID" value="NZ_JAWMWG010000004.1"/>
</dbReference>
<name>A0ABU8SHY9_9LACO</name>
<organism evidence="1 2">
    <name type="scientific">Holzapfeliella saturejae</name>
    <dbReference type="NCBI Taxonomy" id="3082953"/>
    <lineage>
        <taxon>Bacteria</taxon>
        <taxon>Bacillati</taxon>
        <taxon>Bacillota</taxon>
        <taxon>Bacilli</taxon>
        <taxon>Lactobacillales</taxon>
        <taxon>Lactobacillaceae</taxon>
        <taxon>Holzapfeliella</taxon>
    </lineage>
</organism>
<gene>
    <name evidence="1" type="ORF">R4Y45_06290</name>
</gene>
<accession>A0ABU8SHY9</accession>
<sequence>MNKKLSCPDCGSMEVKVGRQTYYARLSNYPVKLFNRDSDIEYYFCAKCGTIIKQVVLNPERFNDYEQ</sequence>
<dbReference type="Proteomes" id="UP001377804">
    <property type="component" value="Unassembled WGS sequence"/>
</dbReference>